<dbReference type="PANTHER" id="PTHR39200">
    <property type="entry name" value="HYPOTHETICAL EXPORTED PROTEIN"/>
    <property type="match status" value="1"/>
</dbReference>
<dbReference type="Pfam" id="PF10988">
    <property type="entry name" value="DUF2807"/>
    <property type="match status" value="1"/>
</dbReference>
<accession>A0ABS1BJK3</accession>
<dbReference type="Gene3D" id="2.160.20.120">
    <property type="match status" value="1"/>
</dbReference>
<gene>
    <name evidence="2" type="ORF">I5M32_08650</name>
</gene>
<reference evidence="2 3" key="1">
    <citation type="submission" date="2020-12" db="EMBL/GenBank/DDBJ databases">
        <title>Bacterial novel species Pedobacter sp. SD-b isolated from soil.</title>
        <authorList>
            <person name="Jung H.-Y."/>
        </authorList>
    </citation>
    <scope>NUCLEOTIDE SEQUENCE [LARGE SCALE GENOMIC DNA]</scope>
    <source>
        <strain evidence="2 3">SD-b</strain>
    </source>
</reference>
<dbReference type="InterPro" id="IPR021255">
    <property type="entry name" value="DUF2807"/>
</dbReference>
<evidence type="ECO:0000313" key="2">
    <source>
        <dbReference type="EMBL" id="MBK0383027.1"/>
    </source>
</evidence>
<proteinExistence type="predicted"/>
<dbReference type="Proteomes" id="UP000660024">
    <property type="component" value="Unassembled WGS sequence"/>
</dbReference>
<feature type="domain" description="Putative auto-transporter adhesin head GIN" evidence="1">
    <location>
        <begin position="40"/>
        <end position="224"/>
    </location>
</feature>
<evidence type="ECO:0000259" key="1">
    <source>
        <dbReference type="Pfam" id="PF10988"/>
    </source>
</evidence>
<organism evidence="2 3">
    <name type="scientific">Pedobacter segetis</name>
    <dbReference type="NCBI Taxonomy" id="2793069"/>
    <lineage>
        <taxon>Bacteria</taxon>
        <taxon>Pseudomonadati</taxon>
        <taxon>Bacteroidota</taxon>
        <taxon>Sphingobacteriia</taxon>
        <taxon>Sphingobacteriales</taxon>
        <taxon>Sphingobacteriaceae</taxon>
        <taxon>Pedobacter</taxon>
    </lineage>
</organism>
<dbReference type="EMBL" id="JAEHFY010000010">
    <property type="protein sequence ID" value="MBK0383027.1"/>
    <property type="molecule type" value="Genomic_DNA"/>
</dbReference>
<comment type="caution">
    <text evidence="2">The sequence shown here is derived from an EMBL/GenBank/DDBJ whole genome shotgun (WGS) entry which is preliminary data.</text>
</comment>
<dbReference type="PANTHER" id="PTHR39200:SF1">
    <property type="entry name" value="AUTO-TRANSPORTER ADHESIN HEAD GIN DOMAIN-CONTAINING PROTEIN-RELATED"/>
    <property type="match status" value="1"/>
</dbReference>
<dbReference type="RefSeq" id="WP_200585832.1">
    <property type="nucleotide sequence ID" value="NZ_JAEHFY010000010.1"/>
</dbReference>
<evidence type="ECO:0000313" key="3">
    <source>
        <dbReference type="Proteomes" id="UP000660024"/>
    </source>
</evidence>
<name>A0ABS1BJK3_9SPHI</name>
<keyword evidence="3" id="KW-1185">Reference proteome</keyword>
<sequence>MKLYAICLGAVLALNLPSSEAKIIDRSRFTYQDDDREVKNFHSISLSGSFNIMVKIGAKESISLEGDAQDLNRVETIVQNGVLRIRLKRDVNNWNVGIGKVTIYITAKRLDGLVLSGSGNINLDGKLSSASADVQLSGSGKITAGLDSQTAGVALSGSGTINLSGEVGAVNISISGSGNVNATDLISEKSKMQIAGSGNVSITSKEELNATLLGSGSVNYKGNPKLSVNKVGSGEVVKL</sequence>
<protein>
    <submittedName>
        <fullName evidence="2">DUF2807 domain-containing protein</fullName>
    </submittedName>
</protein>